<proteinExistence type="predicted"/>
<dbReference type="AlphaFoldDB" id="A0A6A6J8X1"/>
<evidence type="ECO:0000313" key="2">
    <source>
        <dbReference type="EMBL" id="KAF2273021.1"/>
    </source>
</evidence>
<protein>
    <submittedName>
        <fullName evidence="2">Uncharacterized protein</fullName>
    </submittedName>
</protein>
<evidence type="ECO:0000256" key="1">
    <source>
        <dbReference type="SAM" id="MobiDB-lite"/>
    </source>
</evidence>
<sequence length="233" mass="25362">MTCRIICHLPDPESLKKNESSDLEPAPCFIHDLSARHAQAPCTSVPHRRMTSIRRPPPHPISNNTPGRLSSPAPTSALISKRHVNADKQFVQAESWRGGLHSIGRRVVRLTSETLALRTATPAAPYVRRLALGDDVYQYLSSSPCTTVSITLVKASHLDYVPVVIRSVSGVEGSPFVFAAALVCCTESYTCAMHAALDIMVYGWSRSSMQLARGADLAKFDLSSRTTSLVFCA</sequence>
<dbReference type="EMBL" id="ML986514">
    <property type="protein sequence ID" value="KAF2273021.1"/>
    <property type="molecule type" value="Genomic_DNA"/>
</dbReference>
<name>A0A6A6J8X1_WESOR</name>
<feature type="compositionally biased region" description="Polar residues" evidence="1">
    <location>
        <begin position="61"/>
        <end position="73"/>
    </location>
</feature>
<evidence type="ECO:0000313" key="3">
    <source>
        <dbReference type="Proteomes" id="UP000800097"/>
    </source>
</evidence>
<feature type="region of interest" description="Disordered" evidence="1">
    <location>
        <begin position="41"/>
        <end position="73"/>
    </location>
</feature>
<accession>A0A6A6J8X1</accession>
<dbReference type="GeneID" id="54546788"/>
<reference evidence="2" key="1">
    <citation type="journal article" date="2020" name="Stud. Mycol.">
        <title>101 Dothideomycetes genomes: a test case for predicting lifestyles and emergence of pathogens.</title>
        <authorList>
            <person name="Haridas S."/>
            <person name="Albert R."/>
            <person name="Binder M."/>
            <person name="Bloem J."/>
            <person name="Labutti K."/>
            <person name="Salamov A."/>
            <person name="Andreopoulos B."/>
            <person name="Baker S."/>
            <person name="Barry K."/>
            <person name="Bills G."/>
            <person name="Bluhm B."/>
            <person name="Cannon C."/>
            <person name="Castanera R."/>
            <person name="Culley D."/>
            <person name="Daum C."/>
            <person name="Ezra D."/>
            <person name="Gonzalez J."/>
            <person name="Henrissat B."/>
            <person name="Kuo A."/>
            <person name="Liang C."/>
            <person name="Lipzen A."/>
            <person name="Lutzoni F."/>
            <person name="Magnuson J."/>
            <person name="Mondo S."/>
            <person name="Nolan M."/>
            <person name="Ohm R."/>
            <person name="Pangilinan J."/>
            <person name="Park H.-J."/>
            <person name="Ramirez L."/>
            <person name="Alfaro M."/>
            <person name="Sun H."/>
            <person name="Tritt A."/>
            <person name="Yoshinaga Y."/>
            <person name="Zwiers L.-H."/>
            <person name="Turgeon B."/>
            <person name="Goodwin S."/>
            <person name="Spatafora J."/>
            <person name="Crous P."/>
            <person name="Grigoriev I."/>
        </authorList>
    </citation>
    <scope>NUCLEOTIDE SEQUENCE</scope>
    <source>
        <strain evidence="2">CBS 379.55</strain>
    </source>
</reference>
<dbReference type="RefSeq" id="XP_033650560.1">
    <property type="nucleotide sequence ID" value="XM_033793613.1"/>
</dbReference>
<keyword evidence="3" id="KW-1185">Reference proteome</keyword>
<gene>
    <name evidence="2" type="ORF">EI97DRAFT_192852</name>
</gene>
<dbReference type="Proteomes" id="UP000800097">
    <property type="component" value="Unassembled WGS sequence"/>
</dbReference>
<organism evidence="2 3">
    <name type="scientific">Westerdykella ornata</name>
    <dbReference type="NCBI Taxonomy" id="318751"/>
    <lineage>
        <taxon>Eukaryota</taxon>
        <taxon>Fungi</taxon>
        <taxon>Dikarya</taxon>
        <taxon>Ascomycota</taxon>
        <taxon>Pezizomycotina</taxon>
        <taxon>Dothideomycetes</taxon>
        <taxon>Pleosporomycetidae</taxon>
        <taxon>Pleosporales</taxon>
        <taxon>Sporormiaceae</taxon>
        <taxon>Westerdykella</taxon>
    </lineage>
</organism>